<dbReference type="InterPro" id="IPR031009">
    <property type="entry name" value="Tcm_partner"/>
</dbReference>
<reference evidence="2" key="1">
    <citation type="journal article" date="2022" name="Int. J. Syst. Evol. Microbiol.">
        <title>Anaeromyxobacter oryzae sp. nov., Anaeromyxobacter diazotrophicus sp. nov. and Anaeromyxobacter paludicola sp. nov., isolated from paddy soils.</title>
        <authorList>
            <person name="Itoh H."/>
            <person name="Xu Z."/>
            <person name="Mise K."/>
            <person name="Masuda Y."/>
            <person name="Ushijima N."/>
            <person name="Hayakawa C."/>
            <person name="Shiratori Y."/>
            <person name="Senoo K."/>
        </authorList>
    </citation>
    <scope>NUCLEOTIDE SEQUENCE [LARGE SCALE GENOMIC DNA]</scope>
    <source>
        <strain evidence="2">Red630</strain>
    </source>
</reference>
<protein>
    <recommendedName>
        <fullName evidence="3">Three-Cys-motif partner protein TcmP</fullName>
    </recommendedName>
</protein>
<accession>A0ABN6N7A3</accession>
<proteinExistence type="predicted"/>
<sequence>MTQDLPEVGPWAREKLNGLRAYLSAYMTILSKHAPLKTVYVDAFAAAGRAVVRKKEHDDPTIHLDLGDEARDEDSREVIDGSPRVALEIDPPFEHYVFIETDERRLAELKELEAQYGATRKIAVRSGDCNTYLTTKLLTVLGSDSRWRGVVFLDPFGMQVPWTTIKRLADTKQVEVFINFPVGMAIQRLLPRSAQFTKNARAKLDLYFGDPSWYDEVYVSEPGLFEPGVRKRTDAGDRLLNWYRGRLKTAFGHVSTARLITNSKGGHLYYLVFAGPNPTGAKIASYVLGPARPRASSETGHDRR</sequence>
<organism evidence="1 2">
    <name type="scientific">Anaeromyxobacter paludicola</name>
    <dbReference type="NCBI Taxonomy" id="2918171"/>
    <lineage>
        <taxon>Bacteria</taxon>
        <taxon>Pseudomonadati</taxon>
        <taxon>Myxococcota</taxon>
        <taxon>Myxococcia</taxon>
        <taxon>Myxococcales</taxon>
        <taxon>Cystobacterineae</taxon>
        <taxon>Anaeromyxobacteraceae</taxon>
        <taxon>Anaeromyxobacter</taxon>
    </lineage>
</organism>
<dbReference type="Proteomes" id="UP001162734">
    <property type="component" value="Chromosome"/>
</dbReference>
<evidence type="ECO:0008006" key="3">
    <source>
        <dbReference type="Google" id="ProtNLM"/>
    </source>
</evidence>
<keyword evidence="2" id="KW-1185">Reference proteome</keyword>
<dbReference type="RefSeq" id="WP_248346236.1">
    <property type="nucleotide sequence ID" value="NZ_AP025592.1"/>
</dbReference>
<dbReference type="EMBL" id="AP025592">
    <property type="protein sequence ID" value="BDG08916.1"/>
    <property type="molecule type" value="Genomic_DNA"/>
</dbReference>
<dbReference type="NCBIfam" id="TIGR04474">
    <property type="entry name" value="tcm_partner"/>
    <property type="match status" value="1"/>
</dbReference>
<gene>
    <name evidence="1" type="ORF">AMPC_20290</name>
</gene>
<name>A0ABN6N7A3_9BACT</name>
<evidence type="ECO:0000313" key="2">
    <source>
        <dbReference type="Proteomes" id="UP001162734"/>
    </source>
</evidence>
<evidence type="ECO:0000313" key="1">
    <source>
        <dbReference type="EMBL" id="BDG08916.1"/>
    </source>
</evidence>